<dbReference type="GO" id="GO:0042302">
    <property type="term" value="F:structural constituent of cuticle"/>
    <property type="evidence" value="ECO:0007669"/>
    <property type="project" value="UniProtKB-UniRule"/>
</dbReference>
<feature type="region of interest" description="Disordered" evidence="4">
    <location>
        <begin position="29"/>
        <end position="226"/>
    </location>
</feature>
<dbReference type="Proteomes" id="UP000324832">
    <property type="component" value="Unassembled WGS sequence"/>
</dbReference>
<feature type="compositionally biased region" description="Polar residues" evidence="4">
    <location>
        <begin position="359"/>
        <end position="377"/>
    </location>
</feature>
<dbReference type="PROSITE" id="PS00233">
    <property type="entry name" value="CHIT_BIND_RR_1"/>
    <property type="match status" value="1"/>
</dbReference>
<feature type="chain" id="PRO_5022857733" description="Pro-resilin" evidence="5">
    <location>
        <begin position="19"/>
        <end position="404"/>
    </location>
</feature>
<feature type="region of interest" description="Disordered" evidence="4">
    <location>
        <begin position="300"/>
        <end position="404"/>
    </location>
</feature>
<organism evidence="6 7">
    <name type="scientific">Leptidea sinapis</name>
    <dbReference type="NCBI Taxonomy" id="189913"/>
    <lineage>
        <taxon>Eukaryota</taxon>
        <taxon>Metazoa</taxon>
        <taxon>Ecdysozoa</taxon>
        <taxon>Arthropoda</taxon>
        <taxon>Hexapoda</taxon>
        <taxon>Insecta</taxon>
        <taxon>Pterygota</taxon>
        <taxon>Neoptera</taxon>
        <taxon>Endopterygota</taxon>
        <taxon>Lepidoptera</taxon>
        <taxon>Glossata</taxon>
        <taxon>Ditrysia</taxon>
        <taxon>Papilionoidea</taxon>
        <taxon>Pieridae</taxon>
        <taxon>Dismorphiinae</taxon>
        <taxon>Leptidea</taxon>
    </lineage>
</organism>
<dbReference type="GO" id="GO:0005615">
    <property type="term" value="C:extracellular space"/>
    <property type="evidence" value="ECO:0007669"/>
    <property type="project" value="TreeGrafter"/>
</dbReference>
<keyword evidence="2 5" id="KW-0732">Signal</keyword>
<evidence type="ECO:0000313" key="7">
    <source>
        <dbReference type="Proteomes" id="UP000324832"/>
    </source>
</evidence>
<keyword evidence="1 3" id="KW-0193">Cuticle</keyword>
<dbReference type="PRINTS" id="PR00947">
    <property type="entry name" value="CUTICLE"/>
</dbReference>
<feature type="compositionally biased region" description="Low complexity" evidence="4">
    <location>
        <begin position="85"/>
        <end position="96"/>
    </location>
</feature>
<feature type="compositionally biased region" description="Low complexity" evidence="4">
    <location>
        <begin position="378"/>
        <end position="390"/>
    </location>
</feature>
<dbReference type="InterPro" id="IPR051217">
    <property type="entry name" value="Insect_Cuticle_Struc_Prot"/>
</dbReference>
<sequence length="404" mass="41567">MNLWIFCLTALVWTYIRCEPPVNSYLPPSGLNSQPSSQYGTPEAGPRGPGQYRGFPGNQPGINFNTPGAANSLSPEYGLPGQGSGFNQQGFGQGNSPSAQYGAPNGLSNQSPFGTGRGRPQSSYGVPNQQLSGGNFPFGSSGSGAQQPDSSYGTPNSGFQSPTGAGSGGLRPGGSRSPSRGQQRGPPSSSYGTPDFGNDIGGKNSNYRGSGADENNGPAKYEFSYEVDDAETGTKFGHSEQRDGDVTTGEYNVVLPDGRKQIVEYEADQDGYKPQIRYEGNGAGFGGGFGLGNGAGFGGGFGLGGYPRGGPTELRGLGIPSLETSQGGGFGQDDGYPRGPNDQNGYPRRPGNQGDYDGQNCSGSNCNNQDGHPNQQRGNGNFGNSNNGEGYSSGGPNGPRGSGY</sequence>
<dbReference type="InterPro" id="IPR000618">
    <property type="entry name" value="Insect_cuticle"/>
</dbReference>
<dbReference type="EMBL" id="FZQP02003124">
    <property type="protein sequence ID" value="VVC97353.1"/>
    <property type="molecule type" value="Genomic_DNA"/>
</dbReference>
<feature type="compositionally biased region" description="Polar residues" evidence="4">
    <location>
        <begin position="120"/>
        <end position="131"/>
    </location>
</feature>
<accession>A0A5E4QIK3</accession>
<reference evidence="6 7" key="1">
    <citation type="submission" date="2017-07" db="EMBL/GenBank/DDBJ databases">
        <authorList>
            <person name="Talla V."/>
            <person name="Backstrom N."/>
        </authorList>
    </citation>
    <scope>NUCLEOTIDE SEQUENCE [LARGE SCALE GENOMIC DNA]</scope>
</reference>
<dbReference type="PANTHER" id="PTHR12236:SF98">
    <property type="entry name" value="CUTICULAR PROTEIN 56F"/>
    <property type="match status" value="1"/>
</dbReference>
<feature type="compositionally biased region" description="Polar residues" evidence="4">
    <location>
        <begin position="30"/>
        <end position="40"/>
    </location>
</feature>
<feature type="compositionally biased region" description="Low complexity" evidence="4">
    <location>
        <begin position="173"/>
        <end position="190"/>
    </location>
</feature>
<proteinExistence type="predicted"/>
<dbReference type="GO" id="GO:0031012">
    <property type="term" value="C:extracellular matrix"/>
    <property type="evidence" value="ECO:0007669"/>
    <property type="project" value="TreeGrafter"/>
</dbReference>
<dbReference type="PROSITE" id="PS51155">
    <property type="entry name" value="CHIT_BIND_RR_2"/>
    <property type="match status" value="1"/>
</dbReference>
<feature type="signal peptide" evidence="5">
    <location>
        <begin position="1"/>
        <end position="18"/>
    </location>
</feature>
<evidence type="ECO:0000313" key="6">
    <source>
        <dbReference type="EMBL" id="VVC97353.1"/>
    </source>
</evidence>
<feature type="compositionally biased region" description="Polar residues" evidence="4">
    <location>
        <begin position="145"/>
        <end position="164"/>
    </location>
</feature>
<feature type="compositionally biased region" description="Polar residues" evidence="4">
    <location>
        <begin position="60"/>
        <end position="74"/>
    </location>
</feature>
<gene>
    <name evidence="6" type="ORF">LSINAPIS_LOCUS8652</name>
</gene>
<evidence type="ECO:0000256" key="1">
    <source>
        <dbReference type="ARBA" id="ARBA00022460"/>
    </source>
</evidence>
<feature type="compositionally biased region" description="Gly residues" evidence="4">
    <location>
        <begin position="391"/>
        <end position="404"/>
    </location>
</feature>
<dbReference type="PANTHER" id="PTHR12236">
    <property type="entry name" value="STRUCTURAL CONTITUENT OF CUTICLE"/>
    <property type="match status" value="1"/>
</dbReference>
<dbReference type="Pfam" id="PF00379">
    <property type="entry name" value="Chitin_bind_4"/>
    <property type="match status" value="1"/>
</dbReference>
<name>A0A5E4QIK3_9NEOP</name>
<evidence type="ECO:0000256" key="4">
    <source>
        <dbReference type="SAM" id="MobiDB-lite"/>
    </source>
</evidence>
<evidence type="ECO:0000256" key="2">
    <source>
        <dbReference type="ARBA" id="ARBA00022729"/>
    </source>
</evidence>
<dbReference type="InterPro" id="IPR031311">
    <property type="entry name" value="CHIT_BIND_RR_consensus"/>
</dbReference>
<keyword evidence="7" id="KW-1185">Reference proteome</keyword>
<feature type="compositionally biased region" description="Low complexity" evidence="4">
    <location>
        <begin position="132"/>
        <end position="144"/>
    </location>
</feature>
<evidence type="ECO:0000256" key="5">
    <source>
        <dbReference type="SAM" id="SignalP"/>
    </source>
</evidence>
<dbReference type="AlphaFoldDB" id="A0A5E4QIK3"/>
<protein>
    <recommendedName>
        <fullName evidence="8">Pro-resilin</fullName>
    </recommendedName>
</protein>
<evidence type="ECO:0000256" key="3">
    <source>
        <dbReference type="PROSITE-ProRule" id="PRU00497"/>
    </source>
</evidence>
<evidence type="ECO:0008006" key="8">
    <source>
        <dbReference type="Google" id="ProtNLM"/>
    </source>
</evidence>